<dbReference type="Pfam" id="PF00702">
    <property type="entry name" value="Hydrolase"/>
    <property type="match status" value="1"/>
</dbReference>
<dbReference type="AlphaFoldDB" id="A0A833PJT1"/>
<evidence type="ECO:0000256" key="1">
    <source>
        <dbReference type="ARBA" id="ARBA00005135"/>
    </source>
</evidence>
<dbReference type="Gene3D" id="3.90.1470.10">
    <property type="entry name" value="thrh gene product, domain 2"/>
    <property type="match status" value="1"/>
</dbReference>
<proteinExistence type="predicted"/>
<name>A0A833PJT1_ACIBZ</name>
<dbReference type="GO" id="GO:0036424">
    <property type="term" value="F:L-phosphoserine phosphatase activity"/>
    <property type="evidence" value="ECO:0007669"/>
    <property type="project" value="TreeGrafter"/>
</dbReference>
<comment type="catalytic activity">
    <reaction evidence="9">
        <text>O-phospho-D-serine + H2O = D-serine + phosphate</text>
        <dbReference type="Rhea" id="RHEA:24873"/>
        <dbReference type="ChEBI" id="CHEBI:15377"/>
        <dbReference type="ChEBI" id="CHEBI:35247"/>
        <dbReference type="ChEBI" id="CHEBI:43474"/>
        <dbReference type="ChEBI" id="CHEBI:58680"/>
        <dbReference type="EC" id="3.1.3.3"/>
    </reaction>
</comment>
<feature type="active site" description="Proton donor" evidence="10">
    <location>
        <position position="9"/>
    </location>
</feature>
<evidence type="ECO:0000256" key="9">
    <source>
        <dbReference type="ARBA" id="ARBA00048523"/>
    </source>
</evidence>
<dbReference type="NCBIfam" id="TIGR01488">
    <property type="entry name" value="HAD-SF-IB"/>
    <property type="match status" value="1"/>
</dbReference>
<evidence type="ECO:0000256" key="4">
    <source>
        <dbReference type="ARBA" id="ARBA00022723"/>
    </source>
</evidence>
<comment type="caution">
    <text evidence="13">The sequence shown here is derived from an EMBL/GenBank/DDBJ whole genome shotgun (WGS) entry which is preliminary data.</text>
</comment>
<feature type="binding site" evidence="12">
    <location>
        <position position="9"/>
    </location>
    <ligand>
        <name>Mg(2+)</name>
        <dbReference type="ChEBI" id="CHEBI:18420"/>
    </ligand>
</feature>
<dbReference type="GO" id="GO:0000287">
    <property type="term" value="F:magnesium ion binding"/>
    <property type="evidence" value="ECO:0007669"/>
    <property type="project" value="TreeGrafter"/>
</dbReference>
<dbReference type="GO" id="GO:0005737">
    <property type="term" value="C:cytoplasm"/>
    <property type="evidence" value="ECO:0007669"/>
    <property type="project" value="TreeGrafter"/>
</dbReference>
<dbReference type="NCBIfam" id="TIGR02137">
    <property type="entry name" value="HSK-PSP"/>
    <property type="match status" value="1"/>
</dbReference>
<feature type="binding site" evidence="11">
    <location>
        <position position="155"/>
    </location>
    <ligand>
        <name>substrate</name>
    </ligand>
</feature>
<feature type="binding site" evidence="12">
    <location>
        <position position="152"/>
    </location>
    <ligand>
        <name>Mg(2+)</name>
        <dbReference type="ChEBI" id="CHEBI:18420"/>
    </ligand>
</feature>
<feature type="binding site" evidence="11">
    <location>
        <position position="15"/>
    </location>
    <ligand>
        <name>substrate</name>
    </ligand>
</feature>
<dbReference type="InterPro" id="IPR023214">
    <property type="entry name" value="HAD_sf"/>
</dbReference>
<dbReference type="Gene3D" id="3.40.50.1000">
    <property type="entry name" value="HAD superfamily/HAD-like"/>
    <property type="match status" value="1"/>
</dbReference>
<protein>
    <recommendedName>
        <fullName evidence="2">phosphoserine phosphatase</fullName>
        <ecNumber evidence="2">3.1.3.3</ecNumber>
    </recommendedName>
</protein>
<comment type="pathway">
    <text evidence="1">Amino-acid biosynthesis; L-serine biosynthesis; L-serine from 3-phospho-D-glycerate: step 3/3.</text>
</comment>
<comment type="cofactor">
    <cofactor evidence="12">
        <name>Mg(2+)</name>
        <dbReference type="ChEBI" id="CHEBI:18420"/>
    </cofactor>
    <text evidence="12">Binds 1 Mg(2+) ion per subunit.</text>
</comment>
<dbReference type="NCBIfam" id="NF010109">
    <property type="entry name" value="PRK13582.1"/>
    <property type="match status" value="1"/>
</dbReference>
<keyword evidence="6" id="KW-0460">Magnesium</keyword>
<evidence type="ECO:0000313" key="13">
    <source>
        <dbReference type="EMBL" id="KAF1028387.1"/>
    </source>
</evidence>
<dbReference type="EC" id="3.1.3.3" evidence="2"/>
<dbReference type="Proteomes" id="UP000490535">
    <property type="component" value="Unassembled WGS sequence"/>
</dbReference>
<evidence type="ECO:0000256" key="8">
    <source>
        <dbReference type="ARBA" id="ARBA00048138"/>
    </source>
</evidence>
<feature type="binding site" evidence="11">
    <location>
        <begin position="90"/>
        <end position="91"/>
    </location>
    <ligand>
        <name>substrate</name>
    </ligand>
</feature>
<comment type="catalytic activity">
    <reaction evidence="8">
        <text>O-phospho-L-serine + H2O = L-serine + phosphate</text>
        <dbReference type="Rhea" id="RHEA:21208"/>
        <dbReference type="ChEBI" id="CHEBI:15377"/>
        <dbReference type="ChEBI" id="CHEBI:33384"/>
        <dbReference type="ChEBI" id="CHEBI:43474"/>
        <dbReference type="ChEBI" id="CHEBI:57524"/>
        <dbReference type="EC" id="3.1.3.3"/>
    </reaction>
</comment>
<dbReference type="PANTHER" id="PTHR43344:SF2">
    <property type="entry name" value="PHOSPHOSERINE PHOSPHATASE"/>
    <property type="match status" value="1"/>
</dbReference>
<evidence type="ECO:0000313" key="14">
    <source>
        <dbReference type="Proteomes" id="UP000490535"/>
    </source>
</evidence>
<feature type="binding site" evidence="11">
    <location>
        <position position="133"/>
    </location>
    <ligand>
        <name>substrate</name>
    </ligand>
</feature>
<keyword evidence="7" id="KW-0718">Serine biosynthesis</keyword>
<accession>A0A833PJT1</accession>
<evidence type="ECO:0000256" key="2">
    <source>
        <dbReference type="ARBA" id="ARBA00012640"/>
    </source>
</evidence>
<evidence type="ECO:0000256" key="6">
    <source>
        <dbReference type="ARBA" id="ARBA00022842"/>
    </source>
</evidence>
<keyword evidence="3" id="KW-0028">Amino-acid biosynthesis</keyword>
<feature type="active site" description="Nucleophile" evidence="10">
    <location>
        <position position="7"/>
    </location>
</feature>
<evidence type="ECO:0000256" key="5">
    <source>
        <dbReference type="ARBA" id="ARBA00022801"/>
    </source>
</evidence>
<dbReference type="GO" id="GO:0006564">
    <property type="term" value="P:L-serine biosynthetic process"/>
    <property type="evidence" value="ECO:0007669"/>
    <property type="project" value="UniProtKB-KW"/>
</dbReference>
<dbReference type="InterPro" id="IPR036412">
    <property type="entry name" value="HAD-like_sf"/>
</dbReference>
<organism evidence="13 14">
    <name type="scientific">Acinetobacter bereziniae</name>
    <name type="common">Acinetobacter genomosp. 10</name>
    <dbReference type="NCBI Taxonomy" id="106648"/>
    <lineage>
        <taxon>Bacteria</taxon>
        <taxon>Pseudomonadati</taxon>
        <taxon>Pseudomonadota</taxon>
        <taxon>Gammaproteobacteria</taxon>
        <taxon>Moraxellales</taxon>
        <taxon>Moraxellaceae</taxon>
        <taxon>Acinetobacter</taxon>
    </lineage>
</organism>
<evidence type="ECO:0000256" key="11">
    <source>
        <dbReference type="PIRSR" id="PIRSR611863-2"/>
    </source>
</evidence>
<sequence length="205" mass="23292">MEIVCLDLEGVLVPEIWINFAKKTGIKELEATTRDIPDYDVLMTQRLNILKQHGLGLNDIQAVIADMGPFPGAKEFVEWIRTHFQLIILSDTFYEFAHPLMQQLGWPTIFCHKLETDENGMITAYKLRQPDQKRQAVKALHGLNYRVIAAGDSYNDTTMLGEADHGFLFDAPENVIRESPQFPPIHGYEALKEAIRQASVRDIPA</sequence>
<evidence type="ECO:0000256" key="3">
    <source>
        <dbReference type="ARBA" id="ARBA00022605"/>
    </source>
</evidence>
<dbReference type="InterPro" id="IPR050582">
    <property type="entry name" value="HAD-like_SerB"/>
</dbReference>
<keyword evidence="5" id="KW-0378">Hydrolase</keyword>
<dbReference type="EMBL" id="WNDP01000001">
    <property type="protein sequence ID" value="KAF1028387.1"/>
    <property type="molecule type" value="Genomic_DNA"/>
</dbReference>
<dbReference type="InterPro" id="IPR011863">
    <property type="entry name" value="HSK-PSP"/>
</dbReference>
<evidence type="ECO:0000256" key="12">
    <source>
        <dbReference type="PIRSR" id="PIRSR611863-3"/>
    </source>
</evidence>
<reference evidence="14" key="1">
    <citation type="journal article" date="2020" name="MBio">
        <title>Horizontal gene transfer to a defensive symbiont with a reduced genome amongst a multipartite beetle microbiome.</title>
        <authorList>
            <person name="Waterworth S.C."/>
            <person name="Florez L.V."/>
            <person name="Rees E.R."/>
            <person name="Hertweck C."/>
            <person name="Kaltenpoth M."/>
            <person name="Kwan J.C."/>
        </authorList>
    </citation>
    <scope>NUCLEOTIDE SEQUENCE [LARGE SCALE GENOMIC DNA]</scope>
</reference>
<dbReference type="PANTHER" id="PTHR43344">
    <property type="entry name" value="PHOSPHOSERINE PHOSPHATASE"/>
    <property type="match status" value="1"/>
</dbReference>
<keyword evidence="4" id="KW-0479">Metal-binding</keyword>
<feature type="binding site" evidence="11">
    <location>
        <position position="46"/>
    </location>
    <ligand>
        <name>substrate</name>
    </ligand>
</feature>
<feature type="binding site" evidence="12">
    <location>
        <position position="7"/>
    </location>
    <ligand>
        <name>Mg(2+)</name>
        <dbReference type="ChEBI" id="CHEBI:18420"/>
    </ligand>
</feature>
<gene>
    <name evidence="13" type="primary">thrH</name>
    <name evidence="13" type="ORF">GAK29_00022</name>
</gene>
<evidence type="ECO:0000256" key="7">
    <source>
        <dbReference type="ARBA" id="ARBA00023299"/>
    </source>
</evidence>
<evidence type="ECO:0000256" key="10">
    <source>
        <dbReference type="PIRSR" id="PIRSR611863-1"/>
    </source>
</evidence>
<dbReference type="SUPFAM" id="SSF56784">
    <property type="entry name" value="HAD-like"/>
    <property type="match status" value="1"/>
</dbReference>